<proteinExistence type="predicted"/>
<evidence type="ECO:0000313" key="2">
    <source>
        <dbReference type="Proteomes" id="UP000193922"/>
    </source>
</evidence>
<gene>
    <name evidence="1" type="ORF">DL89DRAFT_10208</name>
</gene>
<dbReference type="Proteomes" id="UP000193922">
    <property type="component" value="Unassembled WGS sequence"/>
</dbReference>
<comment type="caution">
    <text evidence="1">The sequence shown here is derived from an EMBL/GenBank/DDBJ whole genome shotgun (WGS) entry which is preliminary data.</text>
</comment>
<reference evidence="1 2" key="1">
    <citation type="submission" date="2016-07" db="EMBL/GenBank/DDBJ databases">
        <title>Pervasive Adenine N6-methylation of Active Genes in Fungi.</title>
        <authorList>
            <consortium name="DOE Joint Genome Institute"/>
            <person name="Mondo S.J."/>
            <person name="Dannebaum R.O."/>
            <person name="Kuo R.C."/>
            <person name="Labutti K."/>
            <person name="Haridas S."/>
            <person name="Kuo A."/>
            <person name="Salamov A."/>
            <person name="Ahrendt S.R."/>
            <person name="Lipzen A."/>
            <person name="Sullivan W."/>
            <person name="Andreopoulos W.B."/>
            <person name="Clum A."/>
            <person name="Lindquist E."/>
            <person name="Daum C."/>
            <person name="Ramamoorthy G.K."/>
            <person name="Gryganskyi A."/>
            <person name="Culley D."/>
            <person name="Magnuson J.K."/>
            <person name="James T.Y."/>
            <person name="O'Malley M.A."/>
            <person name="Stajich J.E."/>
            <person name="Spatafora J.W."/>
            <person name="Visel A."/>
            <person name="Grigoriev I.V."/>
        </authorList>
    </citation>
    <scope>NUCLEOTIDE SEQUENCE [LARGE SCALE GENOMIC DNA]</scope>
    <source>
        <strain evidence="1 2">ATCC 12442</strain>
    </source>
</reference>
<name>A0A1Y1WKW1_9FUNG</name>
<dbReference type="RefSeq" id="XP_040747343.1">
    <property type="nucleotide sequence ID" value="XM_040883005.1"/>
</dbReference>
<sequence>MWKCADDAVVRLIKETNLVVHQPTAAIFARLARESAKSADAAEWVPHACSISVLLGIAAVGSACGGTWTAPESISAFAEAEVTDEKSRLCFYLLGISLFDPDLSRCSTKSKTPKQFTRYCASSEVYWTRYSNPTLQHLHHCLKMNWLHFWWLPNTRQYLIAKRLPQVLSRRCVGFLNPMHW</sequence>
<keyword evidence="2" id="KW-1185">Reference proteome</keyword>
<accession>A0A1Y1WKW1</accession>
<dbReference type="GeneID" id="63799653"/>
<evidence type="ECO:0000313" key="1">
    <source>
        <dbReference type="EMBL" id="ORX74132.1"/>
    </source>
</evidence>
<dbReference type="AlphaFoldDB" id="A0A1Y1WKW1"/>
<protein>
    <submittedName>
        <fullName evidence="1">Uncharacterized protein</fullName>
    </submittedName>
</protein>
<organism evidence="1 2">
    <name type="scientific">Linderina pennispora</name>
    <dbReference type="NCBI Taxonomy" id="61395"/>
    <lineage>
        <taxon>Eukaryota</taxon>
        <taxon>Fungi</taxon>
        <taxon>Fungi incertae sedis</taxon>
        <taxon>Zoopagomycota</taxon>
        <taxon>Kickxellomycotina</taxon>
        <taxon>Kickxellomycetes</taxon>
        <taxon>Kickxellales</taxon>
        <taxon>Kickxellaceae</taxon>
        <taxon>Linderina</taxon>
    </lineage>
</organism>
<dbReference type="EMBL" id="MCFD01000001">
    <property type="protein sequence ID" value="ORX74132.1"/>
    <property type="molecule type" value="Genomic_DNA"/>
</dbReference>